<feature type="transmembrane region" description="Helical" evidence="7">
    <location>
        <begin position="225"/>
        <end position="247"/>
    </location>
</feature>
<feature type="transmembrane region" description="Helical" evidence="7">
    <location>
        <begin position="109"/>
        <end position="129"/>
    </location>
</feature>
<proteinExistence type="predicted"/>
<dbReference type="RefSeq" id="WP_203670018.1">
    <property type="nucleotide sequence ID" value="NZ_BONO01000032.1"/>
</dbReference>
<evidence type="ECO:0000256" key="4">
    <source>
        <dbReference type="ARBA" id="ARBA00022989"/>
    </source>
</evidence>
<keyword evidence="4 7" id="KW-1133">Transmembrane helix</keyword>
<feature type="transmembrane region" description="Helical" evidence="7">
    <location>
        <begin position="360"/>
        <end position="377"/>
    </location>
</feature>
<dbReference type="EMBL" id="BONO01000032">
    <property type="protein sequence ID" value="GIG37940.1"/>
    <property type="molecule type" value="Genomic_DNA"/>
</dbReference>
<feature type="transmembrane region" description="Helical" evidence="7">
    <location>
        <begin position="406"/>
        <end position="425"/>
    </location>
</feature>
<comment type="caution">
    <text evidence="9">The sequence shown here is derived from an EMBL/GenBank/DDBJ whole genome shotgun (WGS) entry which is preliminary data.</text>
</comment>
<dbReference type="Gene3D" id="1.20.1250.20">
    <property type="entry name" value="MFS general substrate transporter like domains"/>
    <property type="match status" value="1"/>
</dbReference>
<dbReference type="GO" id="GO:0005886">
    <property type="term" value="C:plasma membrane"/>
    <property type="evidence" value="ECO:0007669"/>
    <property type="project" value="UniProtKB-SubCell"/>
</dbReference>
<feature type="transmembrane region" description="Helical" evidence="7">
    <location>
        <begin position="267"/>
        <end position="294"/>
    </location>
</feature>
<keyword evidence="10" id="KW-1185">Reference proteome</keyword>
<feature type="domain" description="Major facilitator superfamily (MFS) profile" evidence="8">
    <location>
        <begin position="14"/>
        <end position="468"/>
    </location>
</feature>
<organism evidence="9 10">
    <name type="scientific">Cellulomonas pakistanensis</name>
    <dbReference type="NCBI Taxonomy" id="992287"/>
    <lineage>
        <taxon>Bacteria</taxon>
        <taxon>Bacillati</taxon>
        <taxon>Actinomycetota</taxon>
        <taxon>Actinomycetes</taxon>
        <taxon>Micrococcales</taxon>
        <taxon>Cellulomonadaceae</taxon>
        <taxon>Cellulomonas</taxon>
    </lineage>
</organism>
<evidence type="ECO:0000256" key="5">
    <source>
        <dbReference type="ARBA" id="ARBA00023136"/>
    </source>
</evidence>
<dbReference type="InterPro" id="IPR011701">
    <property type="entry name" value="MFS"/>
</dbReference>
<dbReference type="PANTHER" id="PTHR42718:SF9">
    <property type="entry name" value="MAJOR FACILITATOR SUPERFAMILY MULTIDRUG TRANSPORTER MFSC"/>
    <property type="match status" value="1"/>
</dbReference>
<reference evidence="9" key="1">
    <citation type="submission" date="2021-01" db="EMBL/GenBank/DDBJ databases">
        <title>Whole genome shotgun sequence of Cellulomonas pakistanensis NBRC 110800.</title>
        <authorList>
            <person name="Komaki H."/>
            <person name="Tamura T."/>
        </authorList>
    </citation>
    <scope>NUCLEOTIDE SEQUENCE</scope>
    <source>
        <strain evidence="9">NBRC 110800</strain>
    </source>
</reference>
<feature type="transmembrane region" description="Helical" evidence="7">
    <location>
        <begin position="80"/>
        <end position="97"/>
    </location>
</feature>
<feature type="compositionally biased region" description="Low complexity" evidence="6">
    <location>
        <begin position="503"/>
        <end position="513"/>
    </location>
</feature>
<evidence type="ECO:0000256" key="6">
    <source>
        <dbReference type="SAM" id="MobiDB-lite"/>
    </source>
</evidence>
<dbReference type="InterPro" id="IPR036259">
    <property type="entry name" value="MFS_trans_sf"/>
</dbReference>
<evidence type="ECO:0000256" key="2">
    <source>
        <dbReference type="ARBA" id="ARBA00022448"/>
    </source>
</evidence>
<dbReference type="Proteomes" id="UP000642125">
    <property type="component" value="Unassembled WGS sequence"/>
</dbReference>
<feature type="transmembrane region" description="Helical" evidence="7">
    <location>
        <begin position="437"/>
        <end position="464"/>
    </location>
</feature>
<sequence length="533" mass="52767">MSDARTTARGAGAVLAATCLSTLVVNANTSAVSILLPAISADTGTSVDTLQWAVTGYSLVGAAVIITAGSLGDVFGRKRVFQLGLLLFVLSCVLIALSTDGTGVIVGRLIQGAAGSTILACGLSLLSVASDGEDQLRAVSLWGAAAAVGAAAGPLLGGVLVDLTGWQGLFWIDAGVGVVCMLMTYVTVAESKDPDRPRSIDYLGTVLVALTLAPLILGVSKSGDWGWLSAATIGCLAVSVVAGWLFVVVEKRVAVPLLDLALLRNRILVGATLAILIGAGTINGLMYLLSLYFQDPAALGFSSLEAGLATLPATVGLVLIAPLVPRLTKRAGGRQVIGVGFLLTTAGFVVVGFVQAGWGYGAFLLPLVAIAVGMGLSNGPSSSAATAAVPEEQVGSASGVSNMARYVGAAVATAIAATVYASVGADRTAAGASPSDALASGLAAAAWVMAALSALGIVLAVVAIRRHRAAQGTVLDAAASASAHLHTLPTSAAGSGGPGRTGAPGAPAGTAPPRRARGDRPRPPASSTPGAPS</sequence>
<dbReference type="PANTHER" id="PTHR42718">
    <property type="entry name" value="MAJOR FACILITATOR SUPERFAMILY MULTIDRUG TRANSPORTER MFSC"/>
    <property type="match status" value="1"/>
</dbReference>
<feature type="transmembrane region" description="Helical" evidence="7">
    <location>
        <begin position="141"/>
        <end position="163"/>
    </location>
</feature>
<protein>
    <recommendedName>
        <fullName evidence="8">Major facilitator superfamily (MFS) profile domain-containing protein</fullName>
    </recommendedName>
</protein>
<evidence type="ECO:0000313" key="10">
    <source>
        <dbReference type="Proteomes" id="UP000642125"/>
    </source>
</evidence>
<feature type="region of interest" description="Disordered" evidence="6">
    <location>
        <begin position="488"/>
        <end position="533"/>
    </location>
</feature>
<evidence type="ECO:0000256" key="3">
    <source>
        <dbReference type="ARBA" id="ARBA00022692"/>
    </source>
</evidence>
<dbReference type="InterPro" id="IPR020846">
    <property type="entry name" value="MFS_dom"/>
</dbReference>
<feature type="compositionally biased region" description="Pro residues" evidence="6">
    <location>
        <begin position="523"/>
        <end position="533"/>
    </location>
</feature>
<dbReference type="CDD" id="cd17321">
    <property type="entry name" value="MFS_MMR_MDR_like"/>
    <property type="match status" value="1"/>
</dbReference>
<keyword evidence="2" id="KW-0813">Transport</keyword>
<evidence type="ECO:0000313" key="9">
    <source>
        <dbReference type="EMBL" id="GIG37940.1"/>
    </source>
</evidence>
<feature type="transmembrane region" description="Helical" evidence="7">
    <location>
        <begin position="169"/>
        <end position="188"/>
    </location>
</feature>
<gene>
    <name evidence="9" type="ORF">Cpa01nite_33210</name>
</gene>
<accession>A0A919PE97</accession>
<feature type="transmembrane region" description="Helical" evidence="7">
    <location>
        <begin position="336"/>
        <end position="354"/>
    </location>
</feature>
<feature type="transmembrane region" description="Helical" evidence="7">
    <location>
        <begin position="50"/>
        <end position="68"/>
    </location>
</feature>
<dbReference type="Pfam" id="PF07690">
    <property type="entry name" value="MFS_1"/>
    <property type="match status" value="1"/>
</dbReference>
<dbReference type="GO" id="GO:0022857">
    <property type="term" value="F:transmembrane transporter activity"/>
    <property type="evidence" value="ECO:0007669"/>
    <property type="project" value="InterPro"/>
</dbReference>
<dbReference type="Gene3D" id="1.20.1720.10">
    <property type="entry name" value="Multidrug resistance protein D"/>
    <property type="match status" value="1"/>
</dbReference>
<dbReference type="SUPFAM" id="SSF103473">
    <property type="entry name" value="MFS general substrate transporter"/>
    <property type="match status" value="1"/>
</dbReference>
<dbReference type="PROSITE" id="PS50850">
    <property type="entry name" value="MFS"/>
    <property type="match status" value="1"/>
</dbReference>
<dbReference type="AlphaFoldDB" id="A0A919PE97"/>
<keyword evidence="3 7" id="KW-0812">Transmembrane</keyword>
<evidence type="ECO:0000256" key="1">
    <source>
        <dbReference type="ARBA" id="ARBA00004651"/>
    </source>
</evidence>
<feature type="transmembrane region" description="Helical" evidence="7">
    <location>
        <begin position="200"/>
        <end position="219"/>
    </location>
</feature>
<evidence type="ECO:0000259" key="8">
    <source>
        <dbReference type="PROSITE" id="PS50850"/>
    </source>
</evidence>
<evidence type="ECO:0000256" key="7">
    <source>
        <dbReference type="SAM" id="Phobius"/>
    </source>
</evidence>
<feature type="transmembrane region" description="Helical" evidence="7">
    <location>
        <begin position="306"/>
        <end position="324"/>
    </location>
</feature>
<keyword evidence="5 7" id="KW-0472">Membrane</keyword>
<name>A0A919PE97_9CELL</name>
<comment type="subcellular location">
    <subcellularLocation>
        <location evidence="1">Cell membrane</location>
        <topology evidence="1">Multi-pass membrane protein</topology>
    </subcellularLocation>
</comment>